<organism evidence="2 3">
    <name type="scientific">Candidatus Woesebacteria bacterium GW2011_GWB1_43_14</name>
    <dbReference type="NCBI Taxonomy" id="1618578"/>
    <lineage>
        <taxon>Bacteria</taxon>
        <taxon>Candidatus Woeseibacteriota</taxon>
    </lineage>
</organism>
<dbReference type="Pfam" id="PF01522">
    <property type="entry name" value="Polysacc_deac_1"/>
    <property type="match status" value="1"/>
</dbReference>
<sequence>MDQVHHILTIDFESWILSEKIRKEKLTNSELLYLDDKFTPESLSVIIEILKKHNQKITFFVCFKLEELYPGIIEKITKNGHEVGWHGYSHIPLTNTNILKSELNMSQKYLKKYNIKGFQAPGIIFFKRGYKVLKKYDFSYSSSTYGQPQKTTKIDGIIEIPVSTTKEVDNKDAFQNTRMDLSSLLRFGLPFGSSFFWSLLGEKNYHQKLVRAYGKGIPINLFVHNWQIISAWSKSKKFIPDEKESFFKNPLYFPYKKNVAGMFEYLLSRHKFTRMIDFATKHK</sequence>
<dbReference type="GO" id="GO:0016810">
    <property type="term" value="F:hydrolase activity, acting on carbon-nitrogen (but not peptide) bonds"/>
    <property type="evidence" value="ECO:0007669"/>
    <property type="project" value="InterPro"/>
</dbReference>
<evidence type="ECO:0000313" key="2">
    <source>
        <dbReference type="EMBL" id="KKS97210.1"/>
    </source>
</evidence>
<feature type="domain" description="NodB homology" evidence="1">
    <location>
        <begin position="35"/>
        <end position="122"/>
    </location>
</feature>
<dbReference type="InterPro" id="IPR002509">
    <property type="entry name" value="NODB_dom"/>
</dbReference>
<proteinExistence type="predicted"/>
<accession>A0A0G1DH78</accession>
<dbReference type="Proteomes" id="UP000034090">
    <property type="component" value="Unassembled WGS sequence"/>
</dbReference>
<dbReference type="SUPFAM" id="SSF88713">
    <property type="entry name" value="Glycoside hydrolase/deacetylase"/>
    <property type="match status" value="1"/>
</dbReference>
<dbReference type="PANTHER" id="PTHR47561">
    <property type="entry name" value="POLYSACCHARIDE DEACETYLASE FAMILY PROTEIN (AFU_ORTHOLOGUE AFUA_6G05030)"/>
    <property type="match status" value="1"/>
</dbReference>
<comment type="caution">
    <text evidence="2">The sequence shown here is derived from an EMBL/GenBank/DDBJ whole genome shotgun (WGS) entry which is preliminary data.</text>
</comment>
<evidence type="ECO:0000259" key="1">
    <source>
        <dbReference type="Pfam" id="PF01522"/>
    </source>
</evidence>
<name>A0A0G1DH78_9BACT</name>
<dbReference type="EMBL" id="LCFQ01000013">
    <property type="protein sequence ID" value="KKS97210.1"/>
    <property type="molecule type" value="Genomic_DNA"/>
</dbReference>
<dbReference type="Gene3D" id="3.20.20.370">
    <property type="entry name" value="Glycoside hydrolase/deacetylase"/>
    <property type="match status" value="1"/>
</dbReference>
<dbReference type="AlphaFoldDB" id="A0A0G1DH78"/>
<dbReference type="InterPro" id="IPR011330">
    <property type="entry name" value="Glyco_hydro/deAcase_b/a-brl"/>
</dbReference>
<dbReference type="PANTHER" id="PTHR47561:SF1">
    <property type="entry name" value="POLYSACCHARIDE DEACETYLASE FAMILY PROTEIN (AFU_ORTHOLOGUE AFUA_6G05030)"/>
    <property type="match status" value="1"/>
</dbReference>
<gene>
    <name evidence="2" type="ORF">UV74_C0013G0332</name>
</gene>
<dbReference type="STRING" id="1618578.UV74_C0013G0332"/>
<evidence type="ECO:0000313" key="3">
    <source>
        <dbReference type="Proteomes" id="UP000034090"/>
    </source>
</evidence>
<reference evidence="2 3" key="1">
    <citation type="journal article" date="2015" name="Nature">
        <title>rRNA introns, odd ribosomes, and small enigmatic genomes across a large radiation of phyla.</title>
        <authorList>
            <person name="Brown C.T."/>
            <person name="Hug L.A."/>
            <person name="Thomas B.C."/>
            <person name="Sharon I."/>
            <person name="Castelle C.J."/>
            <person name="Singh A."/>
            <person name="Wilkins M.J."/>
            <person name="Williams K.H."/>
            <person name="Banfield J.F."/>
        </authorList>
    </citation>
    <scope>NUCLEOTIDE SEQUENCE [LARGE SCALE GENOMIC DNA]</scope>
</reference>
<protein>
    <recommendedName>
        <fullName evidence="1">NodB homology domain-containing protein</fullName>
    </recommendedName>
</protein>
<dbReference type="GO" id="GO:0005975">
    <property type="term" value="P:carbohydrate metabolic process"/>
    <property type="evidence" value="ECO:0007669"/>
    <property type="project" value="InterPro"/>
</dbReference>